<sequence>MFIKPGRLWALLFLALVVQLATSRHVRITARQDSGEISTTATDSEPQRTTEVTGSNEEDSRTGDQTTETPTRSEDEATSTSTDASETPTATVGPDKPFDNSTFYDIDIPDGELPLTPKITPGWGVAGAFMLITGVIYTLVGIRNRYIHTFFSTAFLVALGIAVLIVYVMNVPVSRALQGGYVAAVIIPGCIVGVASIFFKELTEGLGCALGGFCVSMWLMCLVPGGLLGSVPAKAIFIAAFTCVGFAFYFSRYTRDWALITMISFGGATVTVLGIDCFSRAGLKEFWAYVWQLNTNLFPLGADTYPVTKGIRVETAAIIIIFLVGIISQIKLWRIVRDKRQKRAAERAEGQRTLEQEEAVVGRQIEEANARERREWERAHGDGELGSSTASRISGDAGSEKKLAGSYGHQSEVEVIEMGDMPELDRGRDGPEPLTEKDADGKVIIRVAADDDIECRPRSPSIAPSAGPRGVSSSGANLQRQSRITVGSAPEVVPLPFTVPEQPEGLDESKSCDSPTERSSVATFADEQDDVDVKAHGRHSYLAKRLSQGSSKLLRNLSTHSAPKRDTSTAEHGESSEDLVIPHGDRGDDDSSIAATLDNQSLDDSHRNSVVDAEPSPEIVVTARLSGPEAQVDRAARSSLSEDEKVQAQSLRPVSTEAGWASLEASSRAPGGGETPTVAASRIDEPESSQNDQPDKAKSVSSGLSSRHSLTKDRLPRSLSKVALSYRTNEWAKHLSYADAPEPDELQVTEAVKPTKVKSKKERPAPVNLEELQQTTEDGIPPLSNVRSDSRLHPRDSRQGLSPSLSAPVGTPEQTLSPPPQHSTGSGMLRPSSSLMGLPKSWTNFEPIAEEHDLPPNAQDYSATPVSENADTRSLAASPRPESRRASVVPAVVSYSNPQTLLGQREMFLRSKSQGNLLPQTPEFQGRPSSDAGSLSNYPMYSAVLAADPDEMPLSQRKQMMHRHSSMMSLSGTHQNQEQQASMAPQAAHRSSSGFDLSTGSASFDSHQPKRNSSVPTPAARQAQLAQFRSSVAQDLRSGSSMLNNPGRETPFSSTNNLLGGLSGREAEVQRNIQLQRNLLLGQKEAEAQRKEMHRQKKEWSDRAFDEAMRSGELMDAHREAMRKMQSGAK</sequence>
<name>A0A9P9Y189_9HYPO</name>
<gene>
    <name evidence="9" type="ORF">J7T54_003261</name>
</gene>
<feature type="compositionally biased region" description="Low complexity" evidence="5">
    <location>
        <begin position="699"/>
        <end position="708"/>
    </location>
</feature>
<keyword evidence="2 6" id="KW-0812">Transmembrane</keyword>
<feature type="domain" description="TM7S3/TM198-like" evidence="8">
    <location>
        <begin position="127"/>
        <end position="330"/>
    </location>
</feature>
<feature type="compositionally biased region" description="Polar residues" evidence="5">
    <location>
        <begin position="512"/>
        <end position="522"/>
    </location>
</feature>
<feature type="transmembrane region" description="Helical" evidence="6">
    <location>
        <begin position="123"/>
        <end position="142"/>
    </location>
</feature>
<dbReference type="GeneID" id="75829764"/>
<evidence type="ECO:0000313" key="9">
    <source>
        <dbReference type="EMBL" id="KAI6781094.1"/>
    </source>
</evidence>
<dbReference type="PANTHER" id="PTHR39469:SF1">
    <property type="entry name" value="DUF4203 DOMAIN-CONTAINING PROTEIN"/>
    <property type="match status" value="1"/>
</dbReference>
<evidence type="ECO:0000256" key="1">
    <source>
        <dbReference type="ARBA" id="ARBA00004141"/>
    </source>
</evidence>
<dbReference type="InterPro" id="IPR025256">
    <property type="entry name" value="TM7S3/TM198-like_dom"/>
</dbReference>
<evidence type="ECO:0000256" key="7">
    <source>
        <dbReference type="SAM" id="SignalP"/>
    </source>
</evidence>
<keyword evidence="3 6" id="KW-1133">Transmembrane helix</keyword>
<comment type="subcellular location">
    <subcellularLocation>
        <location evidence="1">Membrane</location>
        <topology evidence="1">Multi-pass membrane protein</topology>
    </subcellularLocation>
</comment>
<feature type="transmembrane region" description="Helical" evidence="6">
    <location>
        <begin position="206"/>
        <end position="227"/>
    </location>
</feature>
<dbReference type="Pfam" id="PF13886">
    <property type="entry name" value="TM7S3_TM198"/>
    <property type="match status" value="1"/>
</dbReference>
<feature type="transmembrane region" description="Helical" evidence="6">
    <location>
        <begin position="149"/>
        <end position="169"/>
    </location>
</feature>
<feature type="compositionally biased region" description="Basic and acidic residues" evidence="5">
    <location>
        <begin position="631"/>
        <end position="646"/>
    </location>
</feature>
<accession>A0A9P9Y189</accession>
<feature type="compositionally biased region" description="Polar residues" evidence="5">
    <location>
        <begin position="33"/>
        <end position="55"/>
    </location>
</feature>
<feature type="compositionally biased region" description="Polar residues" evidence="5">
    <location>
        <begin position="1024"/>
        <end position="1044"/>
    </location>
</feature>
<protein>
    <recommendedName>
        <fullName evidence="8">TM7S3/TM198-like domain-containing protein</fullName>
    </recommendedName>
</protein>
<organism evidence="9 10">
    <name type="scientific">Emericellopsis cladophorae</name>
    <dbReference type="NCBI Taxonomy" id="2686198"/>
    <lineage>
        <taxon>Eukaryota</taxon>
        <taxon>Fungi</taxon>
        <taxon>Dikarya</taxon>
        <taxon>Ascomycota</taxon>
        <taxon>Pezizomycotina</taxon>
        <taxon>Sordariomycetes</taxon>
        <taxon>Hypocreomycetidae</taxon>
        <taxon>Hypocreales</taxon>
        <taxon>Bionectriaceae</taxon>
        <taxon>Emericellopsis</taxon>
    </lineage>
</organism>
<feature type="compositionally biased region" description="Polar residues" evidence="5">
    <location>
        <begin position="593"/>
        <end position="602"/>
    </location>
</feature>
<evidence type="ECO:0000256" key="5">
    <source>
        <dbReference type="SAM" id="MobiDB-lite"/>
    </source>
</evidence>
<feature type="region of interest" description="Disordered" evidence="5">
    <location>
        <begin position="957"/>
        <end position="1059"/>
    </location>
</feature>
<feature type="transmembrane region" description="Helical" evidence="6">
    <location>
        <begin position="181"/>
        <end position="199"/>
    </location>
</feature>
<evidence type="ECO:0000259" key="8">
    <source>
        <dbReference type="Pfam" id="PF13886"/>
    </source>
</evidence>
<feature type="compositionally biased region" description="Polar residues" evidence="5">
    <location>
        <begin position="547"/>
        <end position="561"/>
    </location>
</feature>
<feature type="compositionally biased region" description="Polar residues" evidence="5">
    <location>
        <begin position="972"/>
        <end position="1016"/>
    </location>
</feature>
<evidence type="ECO:0000256" key="6">
    <source>
        <dbReference type="SAM" id="Phobius"/>
    </source>
</evidence>
<evidence type="ECO:0000313" key="10">
    <source>
        <dbReference type="Proteomes" id="UP001055219"/>
    </source>
</evidence>
<dbReference type="PANTHER" id="PTHR39469">
    <property type="entry name" value="CHROMOSOME 1, WHOLE GENOME SHOTGUN SEQUENCE"/>
    <property type="match status" value="1"/>
</dbReference>
<dbReference type="OrthoDB" id="102260at2759"/>
<dbReference type="EMBL" id="JAGIXG020000025">
    <property type="protein sequence ID" value="KAI6781094.1"/>
    <property type="molecule type" value="Genomic_DNA"/>
</dbReference>
<dbReference type="AlphaFoldDB" id="A0A9P9Y189"/>
<feature type="region of interest" description="Disordered" evidence="5">
    <location>
        <begin position="913"/>
        <end position="935"/>
    </location>
</feature>
<feature type="compositionally biased region" description="Polar residues" evidence="5">
    <location>
        <begin position="471"/>
        <end position="485"/>
    </location>
</feature>
<feature type="compositionally biased region" description="Polar residues" evidence="5">
    <location>
        <begin position="812"/>
        <end position="835"/>
    </location>
</feature>
<proteinExistence type="predicted"/>
<feature type="compositionally biased region" description="Basic and acidic residues" evidence="5">
    <location>
        <begin position="788"/>
        <end position="798"/>
    </location>
</feature>
<feature type="region of interest" description="Disordered" evidence="5">
    <location>
        <begin position="33"/>
        <end position="98"/>
    </location>
</feature>
<feature type="chain" id="PRO_5040445525" description="TM7S3/TM198-like domain-containing protein" evidence="7">
    <location>
        <begin position="24"/>
        <end position="1130"/>
    </location>
</feature>
<dbReference type="RefSeq" id="XP_051361950.1">
    <property type="nucleotide sequence ID" value="XM_051506825.1"/>
</dbReference>
<dbReference type="GO" id="GO:0016020">
    <property type="term" value="C:membrane"/>
    <property type="evidence" value="ECO:0007669"/>
    <property type="project" value="UniProtKB-SubCell"/>
</dbReference>
<evidence type="ECO:0000256" key="3">
    <source>
        <dbReference type="ARBA" id="ARBA00022989"/>
    </source>
</evidence>
<evidence type="ECO:0000256" key="2">
    <source>
        <dbReference type="ARBA" id="ARBA00022692"/>
    </source>
</evidence>
<keyword evidence="4 6" id="KW-0472">Membrane</keyword>
<feature type="transmembrane region" description="Helical" evidence="6">
    <location>
        <begin position="233"/>
        <end position="250"/>
    </location>
</feature>
<evidence type="ECO:0000256" key="4">
    <source>
        <dbReference type="ARBA" id="ARBA00023136"/>
    </source>
</evidence>
<feature type="compositionally biased region" description="Polar residues" evidence="5">
    <location>
        <begin position="859"/>
        <end position="869"/>
    </location>
</feature>
<feature type="region of interest" description="Disordered" evidence="5">
    <location>
        <begin position="1086"/>
        <end position="1106"/>
    </location>
</feature>
<feature type="region of interest" description="Disordered" evidence="5">
    <location>
        <begin position="371"/>
        <end position="719"/>
    </location>
</feature>
<keyword evidence="10" id="KW-1185">Reference proteome</keyword>
<feature type="region of interest" description="Disordered" evidence="5">
    <location>
        <begin position="737"/>
        <end position="890"/>
    </location>
</feature>
<keyword evidence="7" id="KW-0732">Signal</keyword>
<reference evidence="9" key="1">
    <citation type="journal article" date="2021" name="J Fungi (Basel)">
        <title>Genomic and Metabolomic Analyses of the Marine Fungus Emericellopsis cladophorae: Insights into Saltwater Adaptability Mechanisms and Its Biosynthetic Potential.</title>
        <authorList>
            <person name="Goncalves M.F.M."/>
            <person name="Hilario S."/>
            <person name="Van de Peer Y."/>
            <person name="Esteves A.C."/>
            <person name="Alves A."/>
        </authorList>
    </citation>
    <scope>NUCLEOTIDE SEQUENCE</scope>
    <source>
        <strain evidence="9">MUM 19.33</strain>
    </source>
</reference>
<feature type="compositionally biased region" description="Low complexity" evidence="5">
    <location>
        <begin position="78"/>
        <end position="91"/>
    </location>
</feature>
<reference evidence="9" key="2">
    <citation type="submission" date="2022-07" db="EMBL/GenBank/DDBJ databases">
        <authorList>
            <person name="Goncalves M.F.M."/>
            <person name="Hilario S."/>
            <person name="Van De Peer Y."/>
            <person name="Esteves A.C."/>
            <person name="Alves A."/>
        </authorList>
    </citation>
    <scope>NUCLEOTIDE SEQUENCE</scope>
    <source>
        <strain evidence="9">MUM 19.33</strain>
    </source>
</reference>
<comment type="caution">
    <text evidence="9">The sequence shown here is derived from an EMBL/GenBank/DDBJ whole genome shotgun (WGS) entry which is preliminary data.</text>
</comment>
<feature type="compositionally biased region" description="Basic and acidic residues" evidence="5">
    <location>
        <begin position="423"/>
        <end position="443"/>
    </location>
</feature>
<dbReference type="Proteomes" id="UP001055219">
    <property type="component" value="Unassembled WGS sequence"/>
</dbReference>
<feature type="transmembrane region" description="Helical" evidence="6">
    <location>
        <begin position="257"/>
        <end position="275"/>
    </location>
</feature>
<feature type="compositionally biased region" description="Basic and acidic residues" evidence="5">
    <location>
        <begin position="371"/>
        <end position="383"/>
    </location>
</feature>
<feature type="signal peptide" evidence="7">
    <location>
        <begin position="1"/>
        <end position="23"/>
    </location>
</feature>
<feature type="compositionally biased region" description="Basic and acidic residues" evidence="5">
    <location>
        <begin position="563"/>
        <end position="575"/>
    </location>
</feature>